<dbReference type="PROSITE" id="PS00107">
    <property type="entry name" value="PROTEIN_KINASE_ATP"/>
    <property type="match status" value="1"/>
</dbReference>
<dbReference type="Pfam" id="PF00069">
    <property type="entry name" value="Pkinase"/>
    <property type="match status" value="1"/>
</dbReference>
<feature type="domain" description="Protein kinase" evidence="8">
    <location>
        <begin position="2"/>
        <end position="259"/>
    </location>
</feature>
<dbReference type="PROSITE" id="PS50011">
    <property type="entry name" value="PROTEIN_KINASE_DOM"/>
    <property type="match status" value="1"/>
</dbReference>
<evidence type="ECO:0000256" key="2">
    <source>
        <dbReference type="ARBA" id="ARBA00022679"/>
    </source>
</evidence>
<keyword evidence="10" id="KW-1185">Reference proteome</keyword>
<sequence>DYEVGEMIGRGGFGFVHRAVSKAKGTPGREVAIKMIDKRLMKASKMTRRVANEVEIHWQLHHPSILELHTYFEDDAYVYLVTELCGNGELYRYVQNRASCPLSENEARGILVMLIRGLLYLHANGIIHRDLKLSNLLLTDSFDLKIADFGLAVKLADPDSEQKTMCGTPNYISPEIVSRQPYGLASDVWSLGCMVVTLLTGKPPFESQAVKMTLDKVSRGEYMLPDSLSPVAKDLIQKLLQKDPSKRLPLTKVLSHGFF</sequence>
<dbReference type="InterPro" id="IPR000719">
    <property type="entry name" value="Prot_kinase_dom"/>
</dbReference>
<evidence type="ECO:0000256" key="7">
    <source>
        <dbReference type="RuleBase" id="RU000304"/>
    </source>
</evidence>
<dbReference type="AlphaFoldDB" id="A0A4P9W4A5"/>
<accession>A0A4P9W4A5</accession>
<gene>
    <name evidence="9" type="ORF">BDK51DRAFT_15284</name>
</gene>
<keyword evidence="4 9" id="KW-0418">Kinase</keyword>
<evidence type="ECO:0000313" key="9">
    <source>
        <dbReference type="EMBL" id="RKO86113.1"/>
    </source>
</evidence>
<dbReference type="PANTHER" id="PTHR24345">
    <property type="entry name" value="SERINE/THREONINE-PROTEIN KINASE PLK"/>
    <property type="match status" value="1"/>
</dbReference>
<dbReference type="InterPro" id="IPR008271">
    <property type="entry name" value="Ser/Thr_kinase_AS"/>
</dbReference>
<feature type="binding site" evidence="6">
    <location>
        <position position="34"/>
    </location>
    <ligand>
        <name>ATP</name>
        <dbReference type="ChEBI" id="CHEBI:30616"/>
    </ligand>
</feature>
<dbReference type="GO" id="GO:0005634">
    <property type="term" value="C:nucleus"/>
    <property type="evidence" value="ECO:0007669"/>
    <property type="project" value="TreeGrafter"/>
</dbReference>
<evidence type="ECO:0000256" key="3">
    <source>
        <dbReference type="ARBA" id="ARBA00022741"/>
    </source>
</evidence>
<evidence type="ECO:0000256" key="6">
    <source>
        <dbReference type="PROSITE-ProRule" id="PRU10141"/>
    </source>
</evidence>
<proteinExistence type="inferred from homology"/>
<dbReference type="InterPro" id="IPR011009">
    <property type="entry name" value="Kinase-like_dom_sf"/>
</dbReference>
<dbReference type="OrthoDB" id="408964at2759"/>
<feature type="non-terminal residue" evidence="9">
    <location>
        <position position="259"/>
    </location>
</feature>
<evidence type="ECO:0000256" key="1">
    <source>
        <dbReference type="ARBA" id="ARBA00022527"/>
    </source>
</evidence>
<dbReference type="Proteomes" id="UP000269721">
    <property type="component" value="Unassembled WGS sequence"/>
</dbReference>
<dbReference type="EMBL" id="KZ998465">
    <property type="protein sequence ID" value="RKO86113.1"/>
    <property type="molecule type" value="Genomic_DNA"/>
</dbReference>
<dbReference type="Gene3D" id="1.10.510.10">
    <property type="entry name" value="Transferase(Phosphotransferase) domain 1"/>
    <property type="match status" value="1"/>
</dbReference>
<protein>
    <submittedName>
        <fullName evidence="9">Kinase-like domain-containing protein</fullName>
    </submittedName>
</protein>
<dbReference type="SUPFAM" id="SSF56112">
    <property type="entry name" value="Protein kinase-like (PK-like)"/>
    <property type="match status" value="1"/>
</dbReference>
<keyword evidence="1 7" id="KW-0723">Serine/threonine-protein kinase</keyword>
<name>A0A4P9W4A5_9FUNG</name>
<keyword evidence="2" id="KW-0808">Transferase</keyword>
<dbReference type="SMART" id="SM00220">
    <property type="entry name" value="S_TKc"/>
    <property type="match status" value="1"/>
</dbReference>
<evidence type="ECO:0000259" key="8">
    <source>
        <dbReference type="PROSITE" id="PS50011"/>
    </source>
</evidence>
<feature type="non-terminal residue" evidence="9">
    <location>
        <position position="1"/>
    </location>
</feature>
<dbReference type="FunFam" id="3.30.200.20:FF:000042">
    <property type="entry name" value="Aurora kinase A"/>
    <property type="match status" value="1"/>
</dbReference>
<dbReference type="FunFam" id="1.10.510.10:FF:000571">
    <property type="entry name" value="Maternal embryonic leucine zipper kinase"/>
    <property type="match status" value="1"/>
</dbReference>
<dbReference type="GO" id="GO:0004674">
    <property type="term" value="F:protein serine/threonine kinase activity"/>
    <property type="evidence" value="ECO:0007669"/>
    <property type="project" value="UniProtKB-KW"/>
</dbReference>
<dbReference type="InterPro" id="IPR017441">
    <property type="entry name" value="Protein_kinase_ATP_BS"/>
</dbReference>
<evidence type="ECO:0000313" key="10">
    <source>
        <dbReference type="Proteomes" id="UP000269721"/>
    </source>
</evidence>
<comment type="similarity">
    <text evidence="7">Belongs to the protein kinase superfamily.</text>
</comment>
<evidence type="ECO:0000256" key="5">
    <source>
        <dbReference type="ARBA" id="ARBA00022840"/>
    </source>
</evidence>
<organism evidence="9 10">
    <name type="scientific">Blyttiomyces helicus</name>
    <dbReference type="NCBI Taxonomy" id="388810"/>
    <lineage>
        <taxon>Eukaryota</taxon>
        <taxon>Fungi</taxon>
        <taxon>Fungi incertae sedis</taxon>
        <taxon>Chytridiomycota</taxon>
        <taxon>Chytridiomycota incertae sedis</taxon>
        <taxon>Chytridiomycetes</taxon>
        <taxon>Chytridiomycetes incertae sedis</taxon>
        <taxon>Blyttiomyces</taxon>
    </lineage>
</organism>
<keyword evidence="5 6" id="KW-0067">ATP-binding</keyword>
<dbReference type="PIRSF" id="PIRSF000654">
    <property type="entry name" value="Integrin-linked_kinase"/>
    <property type="match status" value="1"/>
</dbReference>
<evidence type="ECO:0000256" key="4">
    <source>
        <dbReference type="ARBA" id="ARBA00022777"/>
    </source>
</evidence>
<dbReference type="PROSITE" id="PS00108">
    <property type="entry name" value="PROTEIN_KINASE_ST"/>
    <property type="match status" value="1"/>
</dbReference>
<dbReference type="PANTHER" id="PTHR24345:SF91">
    <property type="entry name" value="SERINE_THREONINE-PROTEIN KINASE PLK4"/>
    <property type="match status" value="1"/>
</dbReference>
<dbReference type="GO" id="GO:0005524">
    <property type="term" value="F:ATP binding"/>
    <property type="evidence" value="ECO:0007669"/>
    <property type="project" value="UniProtKB-UniRule"/>
</dbReference>
<keyword evidence="3 6" id="KW-0547">Nucleotide-binding</keyword>
<reference evidence="10" key="1">
    <citation type="journal article" date="2018" name="Nat. Microbiol.">
        <title>Leveraging single-cell genomics to expand the fungal tree of life.</title>
        <authorList>
            <person name="Ahrendt S.R."/>
            <person name="Quandt C.A."/>
            <person name="Ciobanu D."/>
            <person name="Clum A."/>
            <person name="Salamov A."/>
            <person name="Andreopoulos B."/>
            <person name="Cheng J.F."/>
            <person name="Woyke T."/>
            <person name="Pelin A."/>
            <person name="Henrissat B."/>
            <person name="Reynolds N.K."/>
            <person name="Benny G.L."/>
            <person name="Smith M.E."/>
            <person name="James T.Y."/>
            <person name="Grigoriev I.V."/>
        </authorList>
    </citation>
    <scope>NUCLEOTIDE SEQUENCE [LARGE SCALE GENOMIC DNA]</scope>
</reference>